<dbReference type="AlphaFoldDB" id="A0A844BNI1"/>
<evidence type="ECO:0000313" key="1">
    <source>
        <dbReference type="EMBL" id="MRI81748.1"/>
    </source>
</evidence>
<gene>
    <name evidence="1" type="ORF">GIY11_06930</name>
</gene>
<accession>A0A844BNI1</accession>
<comment type="caution">
    <text evidence="1">The sequence shown here is derived from an EMBL/GenBank/DDBJ whole genome shotgun (WGS) entry which is preliminary data.</text>
</comment>
<name>A0A844BNI1_9LACT</name>
<dbReference type="RefSeq" id="WP_153862007.1">
    <property type="nucleotide sequence ID" value="NZ_WJQR01000005.1"/>
</dbReference>
<dbReference type="Proteomes" id="UP000469870">
    <property type="component" value="Unassembled WGS sequence"/>
</dbReference>
<protein>
    <submittedName>
        <fullName evidence="1">DUF536 domain-containing protein</fullName>
    </submittedName>
</protein>
<sequence length="284" mass="32672">MSKNLTAQQLADELGVTRQLIYYHAKKLPKNSKTYDDDNTLVFTPEQQDILKSYMTDTLKEKTSNKNEKKSEIEIEKSLDSNIKIEEVEKKNLTESKENKEFNTIKNEEKTNEKVESSLEKELTNADSNDKTEIVTNVKSTLSNVKDDDDDMDDEGNSIEVASHEKSVTVKDFIQQVVKDHLESQKKIESEERQTLIGELEEKNSQISTLHKLLDQQQQLALVAEQKHQKLLETLGVEDETELKALVEETNKAVSEISSNTEEVKVSNQNPYEGKNWFQRLFKM</sequence>
<reference evidence="1 2" key="1">
    <citation type="submission" date="2019-11" db="EMBL/GenBank/DDBJ databases">
        <title>Characterisation of Fundicoccus ignavus gen. nov. sp. nov., a novel genus of the family Aerococcaceae isolated from bulk tank milk.</title>
        <authorList>
            <person name="Siebert A."/>
            <person name="Huptas C."/>
            <person name="Wenning M."/>
            <person name="Scherer S."/>
            <person name="Doll E.V."/>
        </authorList>
    </citation>
    <scope>NUCLEOTIDE SEQUENCE [LARGE SCALE GENOMIC DNA]</scope>
    <source>
        <strain evidence="1 2">DSM 109653</strain>
    </source>
</reference>
<organism evidence="1 2">
    <name type="scientific">Fundicoccus ignavus</name>
    <dbReference type="NCBI Taxonomy" id="2664442"/>
    <lineage>
        <taxon>Bacteria</taxon>
        <taxon>Bacillati</taxon>
        <taxon>Bacillota</taxon>
        <taxon>Bacilli</taxon>
        <taxon>Lactobacillales</taxon>
        <taxon>Aerococcaceae</taxon>
        <taxon>Fundicoccus</taxon>
    </lineage>
</organism>
<dbReference type="EMBL" id="WJQR01000005">
    <property type="protein sequence ID" value="MRI81748.1"/>
    <property type="molecule type" value="Genomic_DNA"/>
</dbReference>
<proteinExistence type="predicted"/>
<evidence type="ECO:0000313" key="2">
    <source>
        <dbReference type="Proteomes" id="UP000469870"/>
    </source>
</evidence>